<name>A0A7C4JR84_9BACT</name>
<dbReference type="InterPro" id="IPR004408">
    <property type="entry name" value="Biotin_CoA_COase_ligase"/>
</dbReference>
<evidence type="ECO:0000259" key="2">
    <source>
        <dbReference type="PROSITE" id="PS51733"/>
    </source>
</evidence>
<reference evidence="3" key="1">
    <citation type="journal article" date="2020" name="mSystems">
        <title>Genome- and Community-Level Interaction Insights into Carbon Utilization and Element Cycling Functions of Hydrothermarchaeota in Hydrothermal Sediment.</title>
        <authorList>
            <person name="Zhou Z."/>
            <person name="Liu Y."/>
            <person name="Xu W."/>
            <person name="Pan J."/>
            <person name="Luo Z.H."/>
            <person name="Li M."/>
        </authorList>
    </citation>
    <scope>NUCLEOTIDE SEQUENCE [LARGE SCALE GENOMIC DNA]</scope>
    <source>
        <strain evidence="3">SpSt-6</strain>
    </source>
</reference>
<dbReference type="InterPro" id="IPR004143">
    <property type="entry name" value="BPL_LPL_catalytic"/>
</dbReference>
<dbReference type="PANTHER" id="PTHR12835">
    <property type="entry name" value="BIOTIN PROTEIN LIGASE"/>
    <property type="match status" value="1"/>
</dbReference>
<evidence type="ECO:0000256" key="1">
    <source>
        <dbReference type="ARBA" id="ARBA00022598"/>
    </source>
</evidence>
<accession>A0A7C4JR84</accession>
<dbReference type="EC" id="6.3.4.15" evidence="3"/>
<feature type="domain" description="BPL/LPL catalytic" evidence="2">
    <location>
        <begin position="1"/>
        <end position="181"/>
    </location>
</feature>
<protein>
    <submittedName>
        <fullName evidence="3">Biotin--[acetyl-CoA-carboxylase] ligase</fullName>
        <ecNumber evidence="3">6.3.4.15</ecNumber>
    </submittedName>
</protein>
<evidence type="ECO:0000313" key="3">
    <source>
        <dbReference type="EMBL" id="HGQ85932.1"/>
    </source>
</evidence>
<dbReference type="InterPro" id="IPR045864">
    <property type="entry name" value="aa-tRNA-synth_II/BPL/LPL"/>
</dbReference>
<dbReference type="Pfam" id="PF03099">
    <property type="entry name" value="BPL_LplA_LipB"/>
    <property type="match status" value="1"/>
</dbReference>
<sequence length="260" mass="30372">MDYSIYFPEIGQEIWHFKSLPRAMELTKELIYFLPEKANGRIVKAEFLTEAKGRFDRKWFAPKGGLWMAISIYDEFLIDHSSLISLIFGLAMCRCANYFGINEAKIKWINDLHFNGKKIGGVLIEKFDHWYIAGIGLNVNNSLPSNLPAISFKEILGKEISIFHVLENILYWLRYYFGFLRFYERKKLEEENLTNLIIEDFKLFSDTIGRCVIYTHNLDEEEILAIGKAFDITEKGTLLIRDTSSEEILEIFSGEIFYIL</sequence>
<dbReference type="NCBIfam" id="TIGR00121">
    <property type="entry name" value="birA_ligase"/>
    <property type="match status" value="1"/>
</dbReference>
<dbReference type="AlphaFoldDB" id="A0A7C4JR84"/>
<proteinExistence type="predicted"/>
<dbReference type="PANTHER" id="PTHR12835:SF5">
    <property type="entry name" value="BIOTIN--PROTEIN LIGASE"/>
    <property type="match status" value="1"/>
</dbReference>
<gene>
    <name evidence="3" type="ORF">ENT66_06390</name>
</gene>
<keyword evidence="1 3" id="KW-0436">Ligase</keyword>
<dbReference type="SUPFAM" id="SSF55681">
    <property type="entry name" value="Class II aaRS and biotin synthetases"/>
    <property type="match status" value="1"/>
</dbReference>
<dbReference type="GO" id="GO:0005737">
    <property type="term" value="C:cytoplasm"/>
    <property type="evidence" value="ECO:0007669"/>
    <property type="project" value="TreeGrafter"/>
</dbReference>
<organism evidence="3">
    <name type="scientific">Thermodesulfobacterium geofontis</name>
    <dbReference type="NCBI Taxonomy" id="1295609"/>
    <lineage>
        <taxon>Bacteria</taxon>
        <taxon>Pseudomonadati</taxon>
        <taxon>Thermodesulfobacteriota</taxon>
        <taxon>Thermodesulfobacteria</taxon>
        <taxon>Thermodesulfobacteriales</taxon>
        <taxon>Thermodesulfobacteriaceae</taxon>
        <taxon>Thermodesulfobacterium</taxon>
    </lineage>
</organism>
<dbReference type="Gene3D" id="3.30.930.10">
    <property type="entry name" value="Bira Bifunctional Protein, Domain 2"/>
    <property type="match status" value="1"/>
</dbReference>
<dbReference type="EMBL" id="DSZN01000104">
    <property type="protein sequence ID" value="HGQ85932.1"/>
    <property type="molecule type" value="Genomic_DNA"/>
</dbReference>
<comment type="caution">
    <text evidence="3">The sequence shown here is derived from an EMBL/GenBank/DDBJ whole genome shotgun (WGS) entry which is preliminary data.</text>
</comment>
<dbReference type="GO" id="GO:0004077">
    <property type="term" value="F:biotin--[biotin carboxyl-carrier protein] ligase activity"/>
    <property type="evidence" value="ECO:0007669"/>
    <property type="project" value="UniProtKB-EC"/>
</dbReference>
<dbReference type="PROSITE" id="PS51733">
    <property type="entry name" value="BPL_LPL_CATALYTIC"/>
    <property type="match status" value="1"/>
</dbReference>